<organism evidence="3 4">
    <name type="scientific">Paracoccus contaminans</name>
    <dbReference type="NCBI Taxonomy" id="1945662"/>
    <lineage>
        <taxon>Bacteria</taxon>
        <taxon>Pseudomonadati</taxon>
        <taxon>Pseudomonadota</taxon>
        <taxon>Alphaproteobacteria</taxon>
        <taxon>Rhodobacterales</taxon>
        <taxon>Paracoccaceae</taxon>
        <taxon>Paracoccus</taxon>
    </lineage>
</organism>
<feature type="transmembrane region" description="Helical" evidence="2">
    <location>
        <begin position="107"/>
        <end position="131"/>
    </location>
</feature>
<dbReference type="KEGG" id="pcon:B0A89_06865"/>
<keyword evidence="2" id="KW-0472">Membrane</keyword>
<keyword evidence="2" id="KW-1133">Transmembrane helix</keyword>
<sequence length="151" mass="15721">MPADESDDCHASQGAAPALPASAPPTGAWGVIDRAAIDSWATRLGAIAVVQLAAVNADDTPFYQALVHIVLVALVVLTTGALVLAIRDAMREPSSPWNPRAWLLPALLVAAAVMPAALAFAALASLVNWVLDGWNMLRLCPAGRCSRRGCC</sequence>
<proteinExistence type="predicted"/>
<keyword evidence="4" id="KW-1185">Reference proteome</keyword>
<evidence type="ECO:0000313" key="4">
    <source>
        <dbReference type="Proteomes" id="UP000193017"/>
    </source>
</evidence>
<gene>
    <name evidence="3" type="ORF">B0A89_06865</name>
</gene>
<dbReference type="RefSeq" id="WP_085377507.1">
    <property type="nucleotide sequence ID" value="NZ_CP020612.1"/>
</dbReference>
<evidence type="ECO:0000256" key="2">
    <source>
        <dbReference type="SAM" id="Phobius"/>
    </source>
</evidence>
<name>A0A1W6CX91_9RHOB</name>
<dbReference type="Proteomes" id="UP000193017">
    <property type="component" value="Chromosome"/>
</dbReference>
<keyword evidence="2" id="KW-0812">Transmembrane</keyword>
<evidence type="ECO:0000256" key="1">
    <source>
        <dbReference type="SAM" id="MobiDB-lite"/>
    </source>
</evidence>
<feature type="compositionally biased region" description="Low complexity" evidence="1">
    <location>
        <begin position="11"/>
        <end position="22"/>
    </location>
</feature>
<accession>A0A1W6CX91</accession>
<dbReference type="AlphaFoldDB" id="A0A1W6CX91"/>
<protein>
    <submittedName>
        <fullName evidence="3">Uncharacterized protein</fullName>
    </submittedName>
</protein>
<feature type="region of interest" description="Disordered" evidence="1">
    <location>
        <begin position="1"/>
        <end position="22"/>
    </location>
</feature>
<dbReference type="EMBL" id="CP020612">
    <property type="protein sequence ID" value="ARJ69389.1"/>
    <property type="molecule type" value="Genomic_DNA"/>
</dbReference>
<evidence type="ECO:0000313" key="3">
    <source>
        <dbReference type="EMBL" id="ARJ69389.1"/>
    </source>
</evidence>
<reference evidence="3 4" key="1">
    <citation type="submission" date="2017-03" db="EMBL/GenBank/DDBJ databases">
        <title>Genome sequence of Paracoccus contaminans isolated from a water microcosm.</title>
        <authorList>
            <person name="Aurass P."/>
            <person name="Karste S."/>
            <person name="Trost E."/>
            <person name="Glaeser S.P."/>
            <person name="Kaempfer P."/>
            <person name="Flieger A."/>
        </authorList>
    </citation>
    <scope>NUCLEOTIDE SEQUENCE [LARGE SCALE GENOMIC DNA]</scope>
    <source>
        <strain evidence="4">RKI 16-01929T\LMG 29738T\CCM 8701T\CIP 111112T</strain>
    </source>
</reference>
<feature type="transmembrane region" description="Helical" evidence="2">
    <location>
        <begin position="65"/>
        <end position="86"/>
    </location>
</feature>
<dbReference type="STRING" id="1945662.B0A89_06865"/>